<protein>
    <submittedName>
        <fullName evidence="3">Uncharacterized protein</fullName>
    </submittedName>
</protein>
<comment type="caution">
    <text evidence="3">The sequence shown here is derived from an EMBL/GenBank/DDBJ whole genome shotgun (WGS) entry which is preliminary data.</text>
</comment>
<reference evidence="3" key="1">
    <citation type="submission" date="2020-12" db="EMBL/GenBank/DDBJ databases">
        <title>Pontibaca salina gen. nov., sp. nov., isolated from marine sediment.</title>
        <authorList>
            <person name="Bo J."/>
            <person name="Wang S."/>
            <person name="Song X."/>
            <person name="Du Z."/>
        </authorList>
    </citation>
    <scope>NUCLEOTIDE SEQUENCE</scope>
    <source>
        <strain evidence="3">S1109L</strain>
    </source>
</reference>
<keyword evidence="2" id="KW-0812">Transmembrane</keyword>
<evidence type="ECO:0000256" key="1">
    <source>
        <dbReference type="SAM" id="MobiDB-lite"/>
    </source>
</evidence>
<proteinExistence type="predicted"/>
<dbReference type="Proteomes" id="UP000613255">
    <property type="component" value="Unassembled WGS sequence"/>
</dbReference>
<dbReference type="RefSeq" id="WP_198686145.1">
    <property type="nucleotide sequence ID" value="NZ_JAEIJD010000006.1"/>
</dbReference>
<name>A0A934HRI6_9RHOB</name>
<dbReference type="EMBL" id="JAEIJD010000006">
    <property type="protein sequence ID" value="MBI6630127.1"/>
    <property type="molecule type" value="Genomic_DNA"/>
</dbReference>
<dbReference type="AlphaFoldDB" id="A0A934HRI6"/>
<evidence type="ECO:0000313" key="4">
    <source>
        <dbReference type="Proteomes" id="UP000613255"/>
    </source>
</evidence>
<keyword evidence="2" id="KW-0472">Membrane</keyword>
<feature type="transmembrane region" description="Helical" evidence="2">
    <location>
        <begin position="20"/>
        <end position="42"/>
    </location>
</feature>
<accession>A0A934HRI6</accession>
<organism evidence="3 4">
    <name type="scientific">Pontibaca salina</name>
    <dbReference type="NCBI Taxonomy" id="2795731"/>
    <lineage>
        <taxon>Bacteria</taxon>
        <taxon>Pseudomonadati</taxon>
        <taxon>Pseudomonadota</taxon>
        <taxon>Alphaproteobacteria</taxon>
        <taxon>Rhodobacterales</taxon>
        <taxon>Roseobacteraceae</taxon>
        <taxon>Pontibaca</taxon>
    </lineage>
</organism>
<feature type="region of interest" description="Disordered" evidence="1">
    <location>
        <begin position="54"/>
        <end position="81"/>
    </location>
</feature>
<keyword evidence="4" id="KW-1185">Reference proteome</keyword>
<evidence type="ECO:0000313" key="3">
    <source>
        <dbReference type="EMBL" id="MBI6630127.1"/>
    </source>
</evidence>
<gene>
    <name evidence="3" type="ORF">JAO82_09565</name>
</gene>
<evidence type="ECO:0000256" key="2">
    <source>
        <dbReference type="SAM" id="Phobius"/>
    </source>
</evidence>
<keyword evidence="2" id="KW-1133">Transmembrane helix</keyword>
<sequence>MSAPKTDIEKQTRRHRAALIGMWVAVGLALGLFVIWLVWVFAYPAPETDARAIEAQGEAEITAPAEPVTPESKADPAPAEQ</sequence>